<reference evidence="9" key="1">
    <citation type="submission" date="2019-06" db="EMBL/GenBank/DDBJ databases">
        <title>Alistipes onderdonkii subsp. vulgaris subsp. nov., Alistipes dispar sp. nov. and Alistipes communis sp. nov., isolated from human faeces, and creation of Alistipes onderdonkii subsp. onderdonkii subsp. nov.</title>
        <authorList>
            <person name="Sakamoto M."/>
            <person name="Ikeyama N."/>
            <person name="Ogata Y."/>
            <person name="Suda W."/>
            <person name="Iino T."/>
            <person name="Hattori M."/>
            <person name="Ohkuma M."/>
        </authorList>
    </citation>
    <scope>NUCLEOTIDE SEQUENCE [LARGE SCALE GENOMIC DNA]</scope>
    <source>
        <strain evidence="9">5CPEGH6</strain>
    </source>
</reference>
<feature type="domain" description="Glycosyl hydrolase family 30 beta sandwich" evidence="7">
    <location>
        <begin position="418"/>
        <end position="489"/>
    </location>
</feature>
<keyword evidence="2 5" id="KW-0732">Signal</keyword>
<evidence type="ECO:0000256" key="2">
    <source>
        <dbReference type="ARBA" id="ARBA00022729"/>
    </source>
</evidence>
<evidence type="ECO:0000313" key="9">
    <source>
        <dbReference type="Proteomes" id="UP000319374"/>
    </source>
</evidence>
<dbReference type="SUPFAM" id="SSF51445">
    <property type="entry name" value="(Trans)glycosidases"/>
    <property type="match status" value="1"/>
</dbReference>
<dbReference type="RefSeq" id="WP_141428124.1">
    <property type="nucleotide sequence ID" value="NZ_AP019736.1"/>
</dbReference>
<dbReference type="Pfam" id="PF02055">
    <property type="entry name" value="Glyco_hydro_30"/>
    <property type="match status" value="1"/>
</dbReference>
<accession>A0A4Y1WZ48</accession>
<dbReference type="GO" id="GO:0006680">
    <property type="term" value="P:glucosylceramide catabolic process"/>
    <property type="evidence" value="ECO:0007669"/>
    <property type="project" value="TreeGrafter"/>
</dbReference>
<dbReference type="PANTHER" id="PTHR11069:SF23">
    <property type="entry name" value="LYSOSOMAL ACID GLUCOSYLCERAMIDASE"/>
    <property type="match status" value="1"/>
</dbReference>
<dbReference type="EMBL" id="AP019736">
    <property type="protein sequence ID" value="BBL06291.1"/>
    <property type="molecule type" value="Genomic_DNA"/>
</dbReference>
<dbReference type="Pfam" id="PF17189">
    <property type="entry name" value="Glyco_hydro_30C"/>
    <property type="match status" value="1"/>
</dbReference>
<dbReference type="InterPro" id="IPR013780">
    <property type="entry name" value="Glyco_hydro_b"/>
</dbReference>
<dbReference type="GO" id="GO:0004348">
    <property type="term" value="F:glucosylceramidase activity"/>
    <property type="evidence" value="ECO:0007669"/>
    <property type="project" value="InterPro"/>
</dbReference>
<dbReference type="InterPro" id="IPR001139">
    <property type="entry name" value="Glyco_hydro_30"/>
</dbReference>
<comment type="similarity">
    <text evidence="1 4">Belongs to the glycosyl hydrolase 30 family.</text>
</comment>
<evidence type="ECO:0000259" key="6">
    <source>
        <dbReference type="Pfam" id="PF02055"/>
    </source>
</evidence>
<feature type="domain" description="Glycosyl hydrolase family 30 TIM-barrel" evidence="6">
    <location>
        <begin position="70"/>
        <end position="402"/>
    </location>
</feature>
<dbReference type="PANTHER" id="PTHR11069">
    <property type="entry name" value="GLUCOSYLCERAMIDASE"/>
    <property type="match status" value="1"/>
</dbReference>
<gene>
    <name evidence="8" type="ORF">A5CPEGH6_09290</name>
</gene>
<dbReference type="GeneID" id="98672908"/>
<proteinExistence type="inferred from homology"/>
<dbReference type="KEGG" id="ada:A5CPEGH6_09290"/>
<evidence type="ECO:0000256" key="5">
    <source>
        <dbReference type="SAM" id="SignalP"/>
    </source>
</evidence>
<dbReference type="OrthoDB" id="9806701at2"/>
<evidence type="ECO:0000256" key="4">
    <source>
        <dbReference type="RuleBase" id="RU361188"/>
    </source>
</evidence>
<sequence>MNRKLLLLAGALSGMAVTASAQTVRSYITLPDRSALYSESEEYEFSDVRDDRGGRSSYIVIDPRQSFQPVDGFGFALTGGSAEMLMRMSPEARAATLRDVFDPAKGAGVSCVRLTVGASDLNRFVFFYDDMPEGQEDFRLEHFSLSQDLRDVIPVMNEILEINPDICVLASPWSAPSWMKTVYDVRGGQLRKECYGVYADYLVRYVQEMEVHGITVNALTVQNEPLRSTNTPSMFWFAWEQADFVKNHLGPKFRKAGLDTEIIVFDHNCDRPDYALAIYDDPEAAQYVSGAAFHHYAGDMSAMTYVHEARPDKDILFTEQMTTERPGTSRIDIAASTKRLIVGPMRNWSRTVVLWNLAADPLNDPHTDNGGCPSCQGALTIDGDSATRNLAYYVIAHASQFVRPGSVRIASTAPGDRTVTLGEDEQRPKVYRAQITEHADVAPNAAFRTPDGKIVLIVANDSWSRRSISVQYNGRYAELNLAPGATGTFVWDE</sequence>
<dbReference type="Proteomes" id="UP000319374">
    <property type="component" value="Chromosome"/>
</dbReference>
<feature type="signal peptide" evidence="5">
    <location>
        <begin position="1"/>
        <end position="21"/>
    </location>
</feature>
<keyword evidence="4" id="KW-0326">Glycosidase</keyword>
<evidence type="ECO:0000256" key="1">
    <source>
        <dbReference type="ARBA" id="ARBA00005382"/>
    </source>
</evidence>
<dbReference type="Gene3D" id="3.20.20.80">
    <property type="entry name" value="Glycosidases"/>
    <property type="match status" value="1"/>
</dbReference>
<dbReference type="GO" id="GO:0016020">
    <property type="term" value="C:membrane"/>
    <property type="evidence" value="ECO:0007669"/>
    <property type="project" value="GOC"/>
</dbReference>
<keyword evidence="9" id="KW-1185">Reference proteome</keyword>
<feature type="chain" id="PRO_5021430166" evidence="5">
    <location>
        <begin position="22"/>
        <end position="493"/>
    </location>
</feature>
<evidence type="ECO:0000259" key="7">
    <source>
        <dbReference type="Pfam" id="PF17189"/>
    </source>
</evidence>
<name>A0A4Y1WZ48_9BACT</name>
<dbReference type="Gene3D" id="2.60.40.1180">
    <property type="entry name" value="Golgi alpha-mannosidase II"/>
    <property type="match status" value="1"/>
</dbReference>
<dbReference type="InterPro" id="IPR017853">
    <property type="entry name" value="GH"/>
</dbReference>
<dbReference type="InterPro" id="IPR033452">
    <property type="entry name" value="GH30_C"/>
</dbReference>
<keyword evidence="3 4" id="KW-0378">Hydrolase</keyword>
<evidence type="ECO:0000256" key="3">
    <source>
        <dbReference type="ARBA" id="ARBA00022801"/>
    </source>
</evidence>
<dbReference type="AlphaFoldDB" id="A0A4Y1WZ48"/>
<protein>
    <submittedName>
        <fullName evidence="8">Glucosylceramidase</fullName>
    </submittedName>
</protein>
<evidence type="ECO:0000313" key="8">
    <source>
        <dbReference type="EMBL" id="BBL06291.1"/>
    </source>
</evidence>
<dbReference type="InterPro" id="IPR033453">
    <property type="entry name" value="Glyco_hydro_30_TIM-barrel"/>
</dbReference>
<organism evidence="8 9">
    <name type="scientific">Alistipes dispar</name>
    <dbReference type="NCBI Taxonomy" id="2585119"/>
    <lineage>
        <taxon>Bacteria</taxon>
        <taxon>Pseudomonadati</taxon>
        <taxon>Bacteroidota</taxon>
        <taxon>Bacteroidia</taxon>
        <taxon>Bacteroidales</taxon>
        <taxon>Rikenellaceae</taxon>
        <taxon>Alistipes</taxon>
    </lineage>
</organism>